<organism evidence="1 2">
    <name type="scientific">Duncaniella dubosii</name>
    <dbReference type="NCBI Taxonomy" id="2518971"/>
    <lineage>
        <taxon>Bacteria</taxon>
        <taxon>Pseudomonadati</taxon>
        <taxon>Bacteroidota</taxon>
        <taxon>Bacteroidia</taxon>
        <taxon>Bacteroidales</taxon>
        <taxon>Muribaculaceae</taxon>
        <taxon>Duncaniella</taxon>
    </lineage>
</organism>
<evidence type="ECO:0000313" key="1">
    <source>
        <dbReference type="EMBL" id="QCD42193.1"/>
    </source>
</evidence>
<dbReference type="AlphaFoldDB" id="A0A4P7W2M5"/>
<protein>
    <submittedName>
        <fullName evidence="1">Uncharacterized protein</fullName>
    </submittedName>
</protein>
<reference evidence="2" key="1">
    <citation type="submission" date="2019-02" db="EMBL/GenBank/DDBJ databases">
        <title>Isolation and identification of novel species under the genus Muribaculum.</title>
        <authorList>
            <person name="Miyake S."/>
            <person name="Ding Y."/>
            <person name="Low A."/>
            <person name="Soh M."/>
            <person name="Seedorf H."/>
        </authorList>
    </citation>
    <scope>NUCLEOTIDE SEQUENCE [LARGE SCALE GENOMIC DNA]</scope>
    <source>
        <strain evidence="2">H5</strain>
    </source>
</reference>
<keyword evidence="2" id="KW-1185">Reference proteome</keyword>
<dbReference type="KEGG" id="ddb:E7747_07840"/>
<name>A0A4P7W2M5_9BACT</name>
<evidence type="ECO:0000313" key="2">
    <source>
        <dbReference type="Proteomes" id="UP000297149"/>
    </source>
</evidence>
<dbReference type="Proteomes" id="UP000297149">
    <property type="component" value="Chromosome"/>
</dbReference>
<dbReference type="RefSeq" id="WP_228449296.1">
    <property type="nucleotide sequence ID" value="NZ_CAXHQF010000003.1"/>
</dbReference>
<dbReference type="EMBL" id="CP039396">
    <property type="protein sequence ID" value="QCD42193.1"/>
    <property type="molecule type" value="Genomic_DNA"/>
</dbReference>
<sequence length="73" mass="8514">MAVDYVHFNESARRQQEQNRAEKALLDEKAQCLRVISKSKECINTANVRIRKVDEQLAKLQDERLNPQPTLFS</sequence>
<gene>
    <name evidence="1" type="ORF">E7747_07840</name>
</gene>
<accession>A0A4P7W2M5</accession>
<proteinExistence type="predicted"/>